<gene>
    <name evidence="2" type="ORF">Bhyg_06417</name>
</gene>
<dbReference type="Proteomes" id="UP001151699">
    <property type="component" value="Chromosome B"/>
</dbReference>
<proteinExistence type="predicted"/>
<dbReference type="EMBL" id="WJQU01000002">
    <property type="protein sequence ID" value="KAJ6641478.1"/>
    <property type="molecule type" value="Genomic_DNA"/>
</dbReference>
<evidence type="ECO:0000313" key="2">
    <source>
        <dbReference type="EMBL" id="KAJ6641478.1"/>
    </source>
</evidence>
<reference evidence="2" key="1">
    <citation type="submission" date="2022-07" db="EMBL/GenBank/DDBJ databases">
        <authorList>
            <person name="Trinca V."/>
            <person name="Uliana J.V.C."/>
            <person name="Torres T.T."/>
            <person name="Ward R.J."/>
            <person name="Monesi N."/>
        </authorList>
    </citation>
    <scope>NUCLEOTIDE SEQUENCE</scope>
    <source>
        <strain evidence="2">HSMRA1968</strain>
        <tissue evidence="2">Whole embryos</tissue>
    </source>
</reference>
<keyword evidence="1" id="KW-1133">Transmembrane helix</keyword>
<evidence type="ECO:0000256" key="1">
    <source>
        <dbReference type="SAM" id="Phobius"/>
    </source>
</evidence>
<dbReference type="InterPro" id="IPR036574">
    <property type="entry name" value="Scorpion_toxin-like_sf"/>
</dbReference>
<dbReference type="AlphaFoldDB" id="A0A9Q0N0J7"/>
<dbReference type="GO" id="GO:0051707">
    <property type="term" value="P:response to other organism"/>
    <property type="evidence" value="ECO:0007669"/>
    <property type="project" value="UniProtKB-ARBA"/>
</dbReference>
<accession>A0A9Q0N0J7</accession>
<keyword evidence="3" id="KW-1185">Reference proteome</keyword>
<organism evidence="2 3">
    <name type="scientific">Pseudolycoriella hygida</name>
    <dbReference type="NCBI Taxonomy" id="35572"/>
    <lineage>
        <taxon>Eukaryota</taxon>
        <taxon>Metazoa</taxon>
        <taxon>Ecdysozoa</taxon>
        <taxon>Arthropoda</taxon>
        <taxon>Hexapoda</taxon>
        <taxon>Insecta</taxon>
        <taxon>Pterygota</taxon>
        <taxon>Neoptera</taxon>
        <taxon>Endopterygota</taxon>
        <taxon>Diptera</taxon>
        <taxon>Nematocera</taxon>
        <taxon>Sciaroidea</taxon>
        <taxon>Sciaridae</taxon>
        <taxon>Pseudolycoriella</taxon>
    </lineage>
</organism>
<sequence length="157" mass="18368">MVFNGKFKRKVLCGLIVYFVYLNQVDRILLKETEKMKWITILTIVAIVFYFDTVAEAKIKIANGQCYENRECFNWCTEFYGYTVGTCDYYHNCMCAGGHRDQNGVVSLVQGVHHWISDKLEERRRNNAREDYNQGGRQAQDWYCGDVYEKSCTGTYS</sequence>
<keyword evidence="1" id="KW-0812">Transmembrane</keyword>
<evidence type="ECO:0000313" key="3">
    <source>
        <dbReference type="Proteomes" id="UP001151699"/>
    </source>
</evidence>
<name>A0A9Q0N0J7_9DIPT</name>
<dbReference type="SUPFAM" id="SSF57095">
    <property type="entry name" value="Scorpion toxin-like"/>
    <property type="match status" value="1"/>
</dbReference>
<protein>
    <submittedName>
        <fullName evidence="2">Uncharacterized protein</fullName>
    </submittedName>
</protein>
<keyword evidence="1" id="KW-0472">Membrane</keyword>
<feature type="transmembrane region" description="Helical" evidence="1">
    <location>
        <begin position="37"/>
        <end position="55"/>
    </location>
</feature>
<comment type="caution">
    <text evidence="2">The sequence shown here is derived from an EMBL/GenBank/DDBJ whole genome shotgun (WGS) entry which is preliminary data.</text>
</comment>
<feature type="non-terminal residue" evidence="2">
    <location>
        <position position="157"/>
    </location>
</feature>